<dbReference type="OrthoDB" id="5988270at2759"/>
<reference evidence="1 2" key="1">
    <citation type="journal article" date="2018" name="Sci. Rep.">
        <title>Comparative analysis of the Pocillopora damicornis genome highlights role of immune system in coral evolution.</title>
        <authorList>
            <person name="Cunning R."/>
            <person name="Bay R.A."/>
            <person name="Gillette P."/>
            <person name="Baker A.C."/>
            <person name="Traylor-Knowles N."/>
        </authorList>
    </citation>
    <scope>NUCLEOTIDE SEQUENCE [LARGE SCALE GENOMIC DNA]</scope>
    <source>
        <strain evidence="1">RSMAS</strain>
        <tissue evidence="1">Whole animal</tissue>
    </source>
</reference>
<name>A0A3M6U268_POCDA</name>
<evidence type="ECO:0000313" key="1">
    <source>
        <dbReference type="EMBL" id="RMX47785.1"/>
    </source>
</evidence>
<sequence length="100" mass="11336">MQLSKLEIVTEKPKLGDTINICMYLVLIEEFKWCIHSDVRTFINDQKAGTLEDAAQLAVEFSLSHGVNFMEKPCQLHTPSGRVLPPSVPGWLWKPQKLAE</sequence>
<accession>A0A3M6U268</accession>
<organism evidence="1 2">
    <name type="scientific">Pocillopora damicornis</name>
    <name type="common">Cauliflower coral</name>
    <name type="synonym">Millepora damicornis</name>
    <dbReference type="NCBI Taxonomy" id="46731"/>
    <lineage>
        <taxon>Eukaryota</taxon>
        <taxon>Metazoa</taxon>
        <taxon>Cnidaria</taxon>
        <taxon>Anthozoa</taxon>
        <taxon>Hexacorallia</taxon>
        <taxon>Scleractinia</taxon>
        <taxon>Astrocoeniina</taxon>
        <taxon>Pocilloporidae</taxon>
        <taxon>Pocillopora</taxon>
    </lineage>
</organism>
<evidence type="ECO:0000313" key="2">
    <source>
        <dbReference type="Proteomes" id="UP000275408"/>
    </source>
</evidence>
<keyword evidence="2" id="KW-1185">Reference proteome</keyword>
<protein>
    <submittedName>
        <fullName evidence="1">Uncharacterized protein</fullName>
    </submittedName>
</protein>
<dbReference type="AlphaFoldDB" id="A0A3M6U268"/>
<dbReference type="Proteomes" id="UP000275408">
    <property type="component" value="Unassembled WGS sequence"/>
</dbReference>
<gene>
    <name evidence="1" type="ORF">pdam_00024358</name>
</gene>
<proteinExistence type="predicted"/>
<comment type="caution">
    <text evidence="1">The sequence shown here is derived from an EMBL/GenBank/DDBJ whole genome shotgun (WGS) entry which is preliminary data.</text>
</comment>
<dbReference type="EMBL" id="RCHS01002371">
    <property type="protein sequence ID" value="RMX47785.1"/>
    <property type="molecule type" value="Genomic_DNA"/>
</dbReference>